<dbReference type="Proteomes" id="UP000324897">
    <property type="component" value="Chromosome 4"/>
</dbReference>
<keyword evidence="2" id="KW-1185">Reference proteome</keyword>
<proteinExistence type="predicted"/>
<reference evidence="1 2" key="1">
    <citation type="journal article" date="2019" name="Sci. Rep.">
        <title>A high-quality genome of Eragrostis curvula grass provides insights into Poaceae evolution and supports new strategies to enhance forage quality.</title>
        <authorList>
            <person name="Carballo J."/>
            <person name="Santos B.A.C.M."/>
            <person name="Zappacosta D."/>
            <person name="Garbus I."/>
            <person name="Selva J.P."/>
            <person name="Gallo C.A."/>
            <person name="Diaz A."/>
            <person name="Albertini E."/>
            <person name="Caccamo M."/>
            <person name="Echenique V."/>
        </authorList>
    </citation>
    <scope>NUCLEOTIDE SEQUENCE [LARGE SCALE GENOMIC DNA]</scope>
    <source>
        <strain evidence="2">cv. Victoria</strain>
        <tissue evidence="1">Leaf</tissue>
    </source>
</reference>
<protein>
    <submittedName>
        <fullName evidence="1">Uncharacterized protein</fullName>
    </submittedName>
</protein>
<dbReference type="EMBL" id="RWGY01000007">
    <property type="protein sequence ID" value="TVU39805.1"/>
    <property type="molecule type" value="Genomic_DNA"/>
</dbReference>
<accession>A0A5J9VW27</accession>
<evidence type="ECO:0000313" key="2">
    <source>
        <dbReference type="Proteomes" id="UP000324897"/>
    </source>
</evidence>
<comment type="caution">
    <text evidence="1">The sequence shown here is derived from an EMBL/GenBank/DDBJ whole genome shotgun (WGS) entry which is preliminary data.</text>
</comment>
<sequence length="59" mass="6128">MLVAVQMLDPVLGTEGSVGRGLVCSTTDLGLATMMASVEGNGELTHMKGRREVLVLVAL</sequence>
<organism evidence="1 2">
    <name type="scientific">Eragrostis curvula</name>
    <name type="common">weeping love grass</name>
    <dbReference type="NCBI Taxonomy" id="38414"/>
    <lineage>
        <taxon>Eukaryota</taxon>
        <taxon>Viridiplantae</taxon>
        <taxon>Streptophyta</taxon>
        <taxon>Embryophyta</taxon>
        <taxon>Tracheophyta</taxon>
        <taxon>Spermatophyta</taxon>
        <taxon>Magnoliopsida</taxon>
        <taxon>Liliopsida</taxon>
        <taxon>Poales</taxon>
        <taxon>Poaceae</taxon>
        <taxon>PACMAD clade</taxon>
        <taxon>Chloridoideae</taxon>
        <taxon>Eragrostideae</taxon>
        <taxon>Eragrostidinae</taxon>
        <taxon>Eragrostis</taxon>
    </lineage>
</organism>
<evidence type="ECO:0000313" key="1">
    <source>
        <dbReference type="EMBL" id="TVU39805.1"/>
    </source>
</evidence>
<dbReference type="Gramene" id="TVU39805">
    <property type="protein sequence ID" value="TVU39805"/>
    <property type="gene ID" value="EJB05_13245"/>
</dbReference>
<gene>
    <name evidence="1" type="ORF">EJB05_13245</name>
</gene>
<dbReference type="AlphaFoldDB" id="A0A5J9VW27"/>
<name>A0A5J9VW27_9POAL</name>